<dbReference type="Pfam" id="PF02800">
    <property type="entry name" value="Gp_dh_C"/>
    <property type="match status" value="1"/>
</dbReference>
<accession>T1C3B6</accession>
<sequence>MSCNTTGLLRTLFPLQKEFGISGVNAVLVRRGADPSETKKGPINALEIDKHIPSHHGGDVKTVMPDLN</sequence>
<feature type="domain" description="Glyceraldehyde 3-phosphate dehydrogenase catalytic" evidence="1">
    <location>
        <begin position="8"/>
        <end position="68"/>
    </location>
</feature>
<dbReference type="Gene3D" id="3.30.360.10">
    <property type="entry name" value="Dihydrodipicolinate Reductase, domain 2"/>
    <property type="match status" value="1"/>
</dbReference>
<dbReference type="SUPFAM" id="SSF55347">
    <property type="entry name" value="Glyceraldehyde-3-phosphate dehydrogenase-like, C-terminal domain"/>
    <property type="match status" value="1"/>
</dbReference>
<protein>
    <submittedName>
        <fullName evidence="2">Glyceraldehyde-3-phosphate dehydrogenase, type II</fullName>
    </submittedName>
</protein>
<reference evidence="2" key="2">
    <citation type="journal article" date="2014" name="ISME J.">
        <title>Microbial stratification in low pH oxic and suboxic macroscopic growths along an acid mine drainage.</title>
        <authorList>
            <person name="Mendez-Garcia C."/>
            <person name="Mesa V."/>
            <person name="Sprenger R.R."/>
            <person name="Richter M."/>
            <person name="Diez M.S."/>
            <person name="Solano J."/>
            <person name="Bargiela R."/>
            <person name="Golyshina O.V."/>
            <person name="Manteca A."/>
            <person name="Ramos J.L."/>
            <person name="Gallego J.R."/>
            <person name="Llorente I."/>
            <person name="Martins Dos Santos V.A."/>
            <person name="Jensen O.N."/>
            <person name="Pelaez A.I."/>
            <person name="Sanchez J."/>
            <person name="Ferrer M."/>
        </authorList>
    </citation>
    <scope>NUCLEOTIDE SEQUENCE</scope>
</reference>
<dbReference type="GO" id="GO:0016620">
    <property type="term" value="F:oxidoreductase activity, acting on the aldehyde or oxo group of donors, NAD or NADP as acceptor"/>
    <property type="evidence" value="ECO:0007669"/>
    <property type="project" value="InterPro"/>
</dbReference>
<evidence type="ECO:0000313" key="2">
    <source>
        <dbReference type="EMBL" id="EQD79971.1"/>
    </source>
</evidence>
<organism evidence="2">
    <name type="scientific">mine drainage metagenome</name>
    <dbReference type="NCBI Taxonomy" id="410659"/>
    <lineage>
        <taxon>unclassified sequences</taxon>
        <taxon>metagenomes</taxon>
        <taxon>ecological metagenomes</taxon>
    </lineage>
</organism>
<feature type="non-terminal residue" evidence="2">
    <location>
        <position position="68"/>
    </location>
</feature>
<dbReference type="InterPro" id="IPR020829">
    <property type="entry name" value="GlycerAld_3-P_DH_cat"/>
</dbReference>
<dbReference type="EMBL" id="AUZX01001052">
    <property type="protein sequence ID" value="EQD79971.1"/>
    <property type="molecule type" value="Genomic_DNA"/>
</dbReference>
<name>T1C3B6_9ZZZZ</name>
<dbReference type="CDD" id="cd18127">
    <property type="entry name" value="GAPDH_II_C"/>
    <property type="match status" value="1"/>
</dbReference>
<comment type="caution">
    <text evidence="2">The sequence shown here is derived from an EMBL/GenBank/DDBJ whole genome shotgun (WGS) entry which is preliminary data.</text>
</comment>
<gene>
    <name evidence="2" type="ORF">B1A_01380</name>
</gene>
<proteinExistence type="predicted"/>
<reference evidence="2" key="1">
    <citation type="submission" date="2013-08" db="EMBL/GenBank/DDBJ databases">
        <authorList>
            <person name="Mendez C."/>
            <person name="Richter M."/>
            <person name="Ferrer M."/>
            <person name="Sanchez J."/>
        </authorList>
    </citation>
    <scope>NUCLEOTIDE SEQUENCE</scope>
</reference>
<dbReference type="AlphaFoldDB" id="T1C3B6"/>
<evidence type="ECO:0000259" key="1">
    <source>
        <dbReference type="Pfam" id="PF02800"/>
    </source>
</evidence>